<evidence type="ECO:0000313" key="1">
    <source>
        <dbReference type="EMBL" id="CEK47437.1"/>
    </source>
</evidence>
<sequence length="73" mass="7644">DRKLVSEISHVSTVSSHNISSCAEGVVSGVSAEGKGRDNTADKLTLLPVVSQYSSSLSSSGYLNSTITDHVDY</sequence>
<dbReference type="AlphaFoldDB" id="A0A0B6XTX3"/>
<protein>
    <submittedName>
        <fullName evidence="1">Uncharacterized protein</fullName>
    </submittedName>
</protein>
<reference evidence="1" key="1">
    <citation type="submission" date="2014-12" db="EMBL/GenBank/DDBJ databases">
        <title>Insight into the proteome of Arion vulgaris.</title>
        <authorList>
            <person name="Aradska J."/>
            <person name="Bulat T."/>
            <person name="Smidak R."/>
            <person name="Sarate P."/>
            <person name="Gangsoo J."/>
            <person name="Sialana F."/>
            <person name="Bilban M."/>
            <person name="Lubec G."/>
        </authorList>
    </citation>
    <scope>NUCLEOTIDE SEQUENCE</scope>
    <source>
        <tissue evidence="1">Skin</tissue>
    </source>
</reference>
<accession>A0A0B6XTX3</accession>
<name>A0A0B6XTX3_9EUPU</name>
<feature type="non-terminal residue" evidence="1">
    <location>
        <position position="1"/>
    </location>
</feature>
<feature type="non-terminal residue" evidence="1">
    <location>
        <position position="73"/>
    </location>
</feature>
<dbReference type="EMBL" id="HACG01000572">
    <property type="protein sequence ID" value="CEK47437.1"/>
    <property type="molecule type" value="Transcribed_RNA"/>
</dbReference>
<proteinExistence type="predicted"/>
<organism evidence="1">
    <name type="scientific">Arion vulgaris</name>
    <dbReference type="NCBI Taxonomy" id="1028688"/>
    <lineage>
        <taxon>Eukaryota</taxon>
        <taxon>Metazoa</taxon>
        <taxon>Spiralia</taxon>
        <taxon>Lophotrochozoa</taxon>
        <taxon>Mollusca</taxon>
        <taxon>Gastropoda</taxon>
        <taxon>Heterobranchia</taxon>
        <taxon>Euthyneura</taxon>
        <taxon>Panpulmonata</taxon>
        <taxon>Eupulmonata</taxon>
        <taxon>Stylommatophora</taxon>
        <taxon>Helicina</taxon>
        <taxon>Arionoidea</taxon>
        <taxon>Arionidae</taxon>
        <taxon>Arion</taxon>
    </lineage>
</organism>
<gene>
    <name evidence="1" type="primary">ORF1367</name>
</gene>